<protein>
    <recommendedName>
        <fullName evidence="1">FAD-dependent urate hydroxylase HpyO/Asp monooxygenase CreE-like FAD/NAD(P)-binding domain-containing protein</fullName>
    </recommendedName>
</protein>
<organism evidence="2 3">
    <name type="scientific">Apilactobacillus kunkeei DSM 12361 = ATCC 700308</name>
    <dbReference type="NCBI Taxonomy" id="1423768"/>
    <lineage>
        <taxon>Bacteria</taxon>
        <taxon>Bacillati</taxon>
        <taxon>Bacillota</taxon>
        <taxon>Bacilli</taxon>
        <taxon>Lactobacillales</taxon>
        <taxon>Lactobacillaceae</taxon>
        <taxon>Apilactobacillus</taxon>
    </lineage>
</organism>
<proteinExistence type="predicted"/>
<accession>A0A0R1FL43</accession>
<dbReference type="InterPro" id="IPR036188">
    <property type="entry name" value="FAD/NAD-bd_sf"/>
</dbReference>
<evidence type="ECO:0000313" key="3">
    <source>
        <dbReference type="Proteomes" id="UP000051794"/>
    </source>
</evidence>
<dbReference type="PANTHER" id="PTHR40254:SF1">
    <property type="entry name" value="BLR0577 PROTEIN"/>
    <property type="match status" value="1"/>
</dbReference>
<dbReference type="EMBL" id="AZCK01000016">
    <property type="protein sequence ID" value="KRK22457.1"/>
    <property type="molecule type" value="Genomic_DNA"/>
</dbReference>
<dbReference type="Pfam" id="PF13454">
    <property type="entry name" value="NAD_binding_9"/>
    <property type="match status" value="1"/>
</dbReference>
<comment type="caution">
    <text evidence="2">The sequence shown here is derived from an EMBL/GenBank/DDBJ whole genome shotgun (WGS) entry which is preliminary data.</text>
</comment>
<dbReference type="SUPFAM" id="SSF51905">
    <property type="entry name" value="FAD/NAD(P)-binding domain"/>
    <property type="match status" value="1"/>
</dbReference>
<evidence type="ECO:0000313" key="2">
    <source>
        <dbReference type="EMBL" id="KRK22457.1"/>
    </source>
</evidence>
<name>A0A0R1FL43_9LACO</name>
<dbReference type="PATRIC" id="fig|1423768.4.peg.865"/>
<evidence type="ECO:0000259" key="1">
    <source>
        <dbReference type="Pfam" id="PF13454"/>
    </source>
</evidence>
<dbReference type="Gene3D" id="3.50.50.60">
    <property type="entry name" value="FAD/NAD(P)-binding domain"/>
    <property type="match status" value="1"/>
</dbReference>
<reference evidence="2 3" key="1">
    <citation type="journal article" date="2015" name="Genome Announc.">
        <title>Expanding the biotechnology potential of lactobacilli through comparative genomics of 213 strains and associated genera.</title>
        <authorList>
            <person name="Sun Z."/>
            <person name="Harris H.M."/>
            <person name="McCann A."/>
            <person name="Guo C."/>
            <person name="Argimon S."/>
            <person name="Zhang W."/>
            <person name="Yang X."/>
            <person name="Jeffery I.B."/>
            <person name="Cooney J.C."/>
            <person name="Kagawa T.F."/>
            <person name="Liu W."/>
            <person name="Song Y."/>
            <person name="Salvetti E."/>
            <person name="Wrobel A."/>
            <person name="Rasinkangas P."/>
            <person name="Parkhill J."/>
            <person name="Rea M.C."/>
            <person name="O'Sullivan O."/>
            <person name="Ritari J."/>
            <person name="Douillard F.P."/>
            <person name="Paul Ross R."/>
            <person name="Yang R."/>
            <person name="Briner A.E."/>
            <person name="Felis G.E."/>
            <person name="de Vos W.M."/>
            <person name="Barrangou R."/>
            <person name="Klaenhammer T.R."/>
            <person name="Caufield P.W."/>
            <person name="Cui Y."/>
            <person name="Zhang H."/>
            <person name="O'Toole P.W."/>
        </authorList>
    </citation>
    <scope>NUCLEOTIDE SEQUENCE [LARGE SCALE GENOMIC DNA]</scope>
    <source>
        <strain evidence="2 3">DSM 12361</strain>
    </source>
</reference>
<gene>
    <name evidence="2" type="ORF">FD43_GL000857</name>
</gene>
<sequence>MFEMKIGIIGAGPRGLLMLNNLIQNFESSDHDNLTIHLFDRAVAGGRVWKVKQPISLIMNTPANELSLFDDGQKDALSVAQWCQSNISKKFINNLDVDNKDELLTAVDKINDRSYVPRAICGAYCQWFFQQLVEKIKDNDSINLAVHFNQNVDNVEKVKGDSFVVSVGDVDYPVDKLVFSLGQQENKLTKDQESLQKYAKNCGLTYILPGEADEADLSTITSDQNVIIRGMGLSFNDFVSRLTEGRGGYFTDNGDNTLTYHASGDEPTIYAGSRRGVPYYPKAISQKAFNENYPAVFLTNENVDKHLKDGHISFEVFHMLLRLDIEYRYYSFLFSLKHPEIDVEDFQKKFRETNNHNALIGSYHLPTEEVFDWDKILNPVAGVKISTLDNYQEHIKTWLKEMIDDALLGSKTGPVIGSLEMLRDLRDNIRYVLSNHLFTNDDLVHKYLGRFSSDMKFLSQGAPAVRSQEILALMDAGIVKIIGPQMQVIGANHKFITRSAFYGEEIIHGDALIEARTNAPVTKVSANPVITSMMEKGLIKPLPITLSDGEIVENSSVDIDIKTDQVVGQPNLYTWGLNTEGLYFVTSAIPRPGVNDSILRAGDDIAKGLLDIPVENPTIYM</sequence>
<dbReference type="PANTHER" id="PTHR40254">
    <property type="entry name" value="BLR0577 PROTEIN"/>
    <property type="match status" value="1"/>
</dbReference>
<feature type="domain" description="FAD-dependent urate hydroxylase HpyO/Asp monooxygenase CreE-like FAD/NAD(P)-binding" evidence="1">
    <location>
        <begin position="8"/>
        <end position="183"/>
    </location>
</feature>
<dbReference type="InterPro" id="IPR052189">
    <property type="entry name" value="L-asp_N-monooxygenase_NS-form"/>
</dbReference>
<dbReference type="InterPro" id="IPR038732">
    <property type="entry name" value="HpyO/CreE_NAD-binding"/>
</dbReference>
<dbReference type="Proteomes" id="UP000051794">
    <property type="component" value="Unassembled WGS sequence"/>
</dbReference>
<dbReference type="AlphaFoldDB" id="A0A0R1FL43"/>